<keyword evidence="7" id="KW-1185">Reference proteome</keyword>
<evidence type="ECO:0000259" key="5">
    <source>
        <dbReference type="PROSITE" id="PS01031"/>
    </source>
</evidence>
<dbReference type="InterPro" id="IPR008978">
    <property type="entry name" value="HSP20-like_chaperone"/>
</dbReference>
<dbReference type="Gene3D" id="2.60.40.790">
    <property type="match status" value="1"/>
</dbReference>
<reference evidence="6 7" key="1">
    <citation type="journal article" date="2017" name="Nat. Commun.">
        <title>Genome assembly with in vitro proximity ligation data and whole-genome triplication in lettuce.</title>
        <authorList>
            <person name="Reyes-Chin-Wo S."/>
            <person name="Wang Z."/>
            <person name="Yang X."/>
            <person name="Kozik A."/>
            <person name="Arikit S."/>
            <person name="Song C."/>
            <person name="Xia L."/>
            <person name="Froenicke L."/>
            <person name="Lavelle D.O."/>
            <person name="Truco M.J."/>
            <person name="Xia R."/>
            <person name="Zhu S."/>
            <person name="Xu C."/>
            <person name="Xu H."/>
            <person name="Xu X."/>
            <person name="Cox K."/>
            <person name="Korf I."/>
            <person name="Meyers B.C."/>
            <person name="Michelmore R.W."/>
        </authorList>
    </citation>
    <scope>NUCLEOTIDE SEQUENCE [LARGE SCALE GENOMIC DNA]</scope>
    <source>
        <strain evidence="7">cv. Salinas</strain>
        <tissue evidence="6">Seedlings</tissue>
    </source>
</reference>
<dbReference type="InterPro" id="IPR031107">
    <property type="entry name" value="Small_HSP"/>
</dbReference>
<evidence type="ECO:0000313" key="6">
    <source>
        <dbReference type="EMBL" id="KAJ0210212.1"/>
    </source>
</evidence>
<dbReference type="Proteomes" id="UP000235145">
    <property type="component" value="Unassembled WGS sequence"/>
</dbReference>
<feature type="signal peptide" evidence="4">
    <location>
        <begin position="1"/>
        <end position="16"/>
    </location>
</feature>
<dbReference type="SUPFAM" id="SSF49764">
    <property type="entry name" value="HSP20-like chaperones"/>
    <property type="match status" value="1"/>
</dbReference>
<dbReference type="PANTHER" id="PTHR11527">
    <property type="entry name" value="HEAT-SHOCK PROTEIN 20 FAMILY MEMBER"/>
    <property type="match status" value="1"/>
</dbReference>
<organism evidence="6 7">
    <name type="scientific">Lactuca sativa</name>
    <name type="common">Garden lettuce</name>
    <dbReference type="NCBI Taxonomy" id="4236"/>
    <lineage>
        <taxon>Eukaryota</taxon>
        <taxon>Viridiplantae</taxon>
        <taxon>Streptophyta</taxon>
        <taxon>Embryophyta</taxon>
        <taxon>Tracheophyta</taxon>
        <taxon>Spermatophyta</taxon>
        <taxon>Magnoliopsida</taxon>
        <taxon>eudicotyledons</taxon>
        <taxon>Gunneridae</taxon>
        <taxon>Pentapetalae</taxon>
        <taxon>asterids</taxon>
        <taxon>campanulids</taxon>
        <taxon>Asterales</taxon>
        <taxon>Asteraceae</taxon>
        <taxon>Cichorioideae</taxon>
        <taxon>Cichorieae</taxon>
        <taxon>Lactucinae</taxon>
        <taxon>Lactuca</taxon>
    </lineage>
</organism>
<sequence>MLILILIWFQILSIFSFKSQKKEMQFSTFQPSLQSFFTSPLLFPYPFIPENYVRWDRWDETPESHIYSADIPGVRKEDIRVEIEDSKYLIIRTESADDMMIMAGRRSFLKKFRLPETIDVNGISAGYENGVLTITVPRSFVRREFYIEPGDLHEQVEVLARAA</sequence>
<dbReference type="AlphaFoldDB" id="A0A9R1XJQ2"/>
<keyword evidence="4" id="KW-0732">Signal</keyword>
<comment type="caution">
    <text evidence="6">The sequence shown here is derived from an EMBL/GenBank/DDBJ whole genome shotgun (WGS) entry which is preliminary data.</text>
</comment>
<feature type="domain" description="SHSP" evidence="5">
    <location>
        <begin position="46"/>
        <end position="155"/>
    </location>
</feature>
<accession>A0A9R1XJQ2</accession>
<dbReference type="OrthoDB" id="1431247at2759"/>
<evidence type="ECO:0000313" key="7">
    <source>
        <dbReference type="Proteomes" id="UP000235145"/>
    </source>
</evidence>
<evidence type="ECO:0000256" key="2">
    <source>
        <dbReference type="PROSITE-ProRule" id="PRU00285"/>
    </source>
</evidence>
<dbReference type="Pfam" id="PF00011">
    <property type="entry name" value="HSP20"/>
    <property type="match status" value="1"/>
</dbReference>
<name>A0A9R1XJQ2_LACSA</name>
<gene>
    <name evidence="6" type="ORF">LSAT_V11C400180420</name>
</gene>
<keyword evidence="1" id="KW-0346">Stress response</keyword>
<dbReference type="PROSITE" id="PS01031">
    <property type="entry name" value="SHSP"/>
    <property type="match status" value="1"/>
</dbReference>
<evidence type="ECO:0000256" key="1">
    <source>
        <dbReference type="ARBA" id="ARBA00023016"/>
    </source>
</evidence>
<dbReference type="InterPro" id="IPR002068">
    <property type="entry name" value="A-crystallin/Hsp20_dom"/>
</dbReference>
<dbReference type="EMBL" id="NBSK02000004">
    <property type="protein sequence ID" value="KAJ0210212.1"/>
    <property type="molecule type" value="Genomic_DNA"/>
</dbReference>
<comment type="similarity">
    <text evidence="2 3">Belongs to the small heat shock protein (HSP20) family.</text>
</comment>
<proteinExistence type="inferred from homology"/>
<feature type="chain" id="PRO_5040134886" description="SHSP domain-containing protein" evidence="4">
    <location>
        <begin position="17"/>
        <end position="163"/>
    </location>
</feature>
<protein>
    <recommendedName>
        <fullName evidence="5">SHSP domain-containing protein</fullName>
    </recommendedName>
</protein>
<evidence type="ECO:0000256" key="3">
    <source>
        <dbReference type="RuleBase" id="RU003616"/>
    </source>
</evidence>
<evidence type="ECO:0000256" key="4">
    <source>
        <dbReference type="SAM" id="SignalP"/>
    </source>
</evidence>